<dbReference type="RefSeq" id="WP_092106460.1">
    <property type="nucleotide sequence ID" value="NZ_JAKDJU010000050.1"/>
</dbReference>
<organism evidence="2 3">
    <name type="scientific">Brevibacterium sandarakinum</name>
    <dbReference type="NCBI Taxonomy" id="629680"/>
    <lineage>
        <taxon>Bacteria</taxon>
        <taxon>Bacillati</taxon>
        <taxon>Actinomycetota</taxon>
        <taxon>Actinomycetes</taxon>
        <taxon>Micrococcales</taxon>
        <taxon>Brevibacteriaceae</taxon>
        <taxon>Brevibacterium</taxon>
    </lineage>
</organism>
<dbReference type="OrthoDB" id="4804529at2"/>
<evidence type="ECO:0000313" key="2">
    <source>
        <dbReference type="EMBL" id="SDS76642.1"/>
    </source>
</evidence>
<gene>
    <name evidence="2" type="ORF">SAMN04489751_2809</name>
</gene>
<proteinExistence type="predicted"/>
<name>A0A1H1UVV5_BRESA</name>
<accession>A0A1H1UVV5</accession>
<dbReference type="Proteomes" id="UP000199700">
    <property type="component" value="Chromosome"/>
</dbReference>
<feature type="domain" description="General stress protein 17M-like" evidence="1">
    <location>
        <begin position="4"/>
        <end position="94"/>
    </location>
</feature>
<keyword evidence="3" id="KW-1185">Reference proteome</keyword>
<protein>
    <submittedName>
        <fullName evidence="2">Heat induced stress protein YflT</fullName>
    </submittedName>
</protein>
<dbReference type="STRING" id="629680.SAMN04489751_2809"/>
<sequence>MKPTVRAFHDDIGLLNAVSKLTSEGVSKDGLYVIGHDDARMDCVVGDADAQPHDLSDLVAERYNGKGEALRSLLRSFGFDSDESGDLEEKLDGGELLLLIR</sequence>
<dbReference type="Pfam" id="PF11181">
    <property type="entry name" value="YflT"/>
    <property type="match status" value="1"/>
</dbReference>
<reference evidence="2" key="1">
    <citation type="submission" date="2016-10" db="EMBL/GenBank/DDBJ databases">
        <authorList>
            <person name="Varghese N."/>
            <person name="Submissions S."/>
        </authorList>
    </citation>
    <scope>NUCLEOTIDE SEQUENCE [LARGE SCALE GENOMIC DNA]</scope>
    <source>
        <strain evidence="2">DSM 22082</strain>
    </source>
</reference>
<dbReference type="AlphaFoldDB" id="A0A1H1UVV5"/>
<evidence type="ECO:0000313" key="3">
    <source>
        <dbReference type="Proteomes" id="UP000199700"/>
    </source>
</evidence>
<evidence type="ECO:0000259" key="1">
    <source>
        <dbReference type="Pfam" id="PF11181"/>
    </source>
</evidence>
<dbReference type="InterPro" id="IPR025889">
    <property type="entry name" value="GSP17M-like_dom"/>
</dbReference>
<dbReference type="EMBL" id="LT629739">
    <property type="protein sequence ID" value="SDS76642.1"/>
    <property type="molecule type" value="Genomic_DNA"/>
</dbReference>